<keyword evidence="8" id="KW-0238">DNA-binding</keyword>
<dbReference type="OrthoDB" id="6077919at2759"/>
<dbReference type="Gene3D" id="3.30.160.60">
    <property type="entry name" value="Classic Zinc Finger"/>
    <property type="match status" value="7"/>
</dbReference>
<dbReference type="GO" id="GO:0042802">
    <property type="term" value="F:identical protein binding"/>
    <property type="evidence" value="ECO:0007669"/>
    <property type="project" value="UniProtKB-ARBA"/>
</dbReference>
<dbReference type="GO" id="GO:0000978">
    <property type="term" value="F:RNA polymerase II cis-regulatory region sequence-specific DNA binding"/>
    <property type="evidence" value="ECO:0000318"/>
    <property type="project" value="GO_Central"/>
</dbReference>
<dbReference type="GO" id="GO:0005634">
    <property type="term" value="C:nucleus"/>
    <property type="evidence" value="ECO:0007669"/>
    <property type="project" value="UniProtKB-SubCell"/>
</dbReference>
<evidence type="ECO:0000256" key="8">
    <source>
        <dbReference type="ARBA" id="ARBA00023125"/>
    </source>
</evidence>
<evidence type="ECO:0000313" key="14">
    <source>
        <dbReference type="Ensembl" id="ENSORLP00000043108.1"/>
    </source>
</evidence>
<evidence type="ECO:0000256" key="3">
    <source>
        <dbReference type="ARBA" id="ARBA00022723"/>
    </source>
</evidence>
<evidence type="ECO:0000256" key="5">
    <source>
        <dbReference type="ARBA" id="ARBA00022771"/>
    </source>
</evidence>
<reference evidence="14" key="3">
    <citation type="submission" date="2025-09" db="UniProtKB">
        <authorList>
            <consortium name="Ensembl"/>
        </authorList>
    </citation>
    <scope>IDENTIFICATION</scope>
    <source>
        <strain evidence="14">Hd-rR</strain>
    </source>
</reference>
<evidence type="ECO:0000256" key="10">
    <source>
        <dbReference type="ARBA" id="ARBA00023242"/>
    </source>
</evidence>
<dbReference type="GeneID" id="101174938"/>
<dbReference type="SUPFAM" id="SSF57667">
    <property type="entry name" value="beta-beta-alpha zinc fingers"/>
    <property type="match status" value="4"/>
</dbReference>
<feature type="compositionally biased region" description="Acidic residues" evidence="12">
    <location>
        <begin position="180"/>
        <end position="190"/>
    </location>
</feature>
<protein>
    <recommendedName>
        <fullName evidence="13">C2H2-type domain-containing protein</fullName>
    </recommendedName>
</protein>
<feature type="compositionally biased region" description="Basic residues" evidence="12">
    <location>
        <begin position="1"/>
        <end position="11"/>
    </location>
</feature>
<dbReference type="InterPro" id="IPR013087">
    <property type="entry name" value="Znf_C2H2_type"/>
</dbReference>
<reference evidence="14 15" key="1">
    <citation type="journal article" date="2007" name="Nature">
        <title>The medaka draft genome and insights into vertebrate genome evolution.</title>
        <authorList>
            <person name="Kasahara M."/>
            <person name="Naruse K."/>
            <person name="Sasaki S."/>
            <person name="Nakatani Y."/>
            <person name="Qu W."/>
            <person name="Ahsan B."/>
            <person name="Yamada T."/>
            <person name="Nagayasu Y."/>
            <person name="Doi K."/>
            <person name="Kasai Y."/>
            <person name="Jindo T."/>
            <person name="Kobayashi D."/>
            <person name="Shimada A."/>
            <person name="Toyoda A."/>
            <person name="Kuroki Y."/>
            <person name="Fujiyama A."/>
            <person name="Sasaki T."/>
            <person name="Shimizu A."/>
            <person name="Asakawa S."/>
            <person name="Shimizu N."/>
            <person name="Hashimoto S."/>
            <person name="Yang J."/>
            <person name="Lee Y."/>
            <person name="Matsushima K."/>
            <person name="Sugano S."/>
            <person name="Sakaizumi M."/>
            <person name="Narita T."/>
            <person name="Ohishi K."/>
            <person name="Haga S."/>
            <person name="Ohta F."/>
            <person name="Nomoto H."/>
            <person name="Nogata K."/>
            <person name="Morishita T."/>
            <person name="Endo T."/>
            <person name="Shin-I T."/>
            <person name="Takeda H."/>
            <person name="Morishita S."/>
            <person name="Kohara Y."/>
        </authorList>
    </citation>
    <scope>NUCLEOTIDE SEQUENCE [LARGE SCALE GENOMIC DNA]</scope>
    <source>
        <strain evidence="14 15">Hd-rR</strain>
    </source>
</reference>
<keyword evidence="4" id="KW-0677">Repeat</keyword>
<dbReference type="AlphaFoldDB" id="A0A3B3IG33"/>
<dbReference type="PANTHER" id="PTHR14003:SF23">
    <property type="entry name" value="ZINC FINGER PROTEIN 143"/>
    <property type="match status" value="1"/>
</dbReference>
<evidence type="ECO:0000256" key="4">
    <source>
        <dbReference type="ARBA" id="ARBA00022737"/>
    </source>
</evidence>
<keyword evidence="7" id="KW-0805">Transcription regulation</keyword>
<dbReference type="Bgee" id="ENSORLG00000025200">
    <property type="expression patterns" value="Expressed in liver and 14 other cell types or tissues"/>
</dbReference>
<dbReference type="Proteomes" id="UP000001038">
    <property type="component" value="Chromosome 13"/>
</dbReference>
<dbReference type="RefSeq" id="XP_011481309.1">
    <property type="nucleotide sequence ID" value="XM_011483007.3"/>
</dbReference>
<feature type="domain" description="C2H2-type" evidence="13">
    <location>
        <begin position="331"/>
        <end position="358"/>
    </location>
</feature>
<evidence type="ECO:0000256" key="2">
    <source>
        <dbReference type="ARBA" id="ARBA00006991"/>
    </source>
</evidence>
<name>A0A3B3IG33_ORYLA</name>
<evidence type="ECO:0000256" key="12">
    <source>
        <dbReference type="SAM" id="MobiDB-lite"/>
    </source>
</evidence>
<proteinExistence type="inferred from homology"/>
<evidence type="ECO:0000256" key="6">
    <source>
        <dbReference type="ARBA" id="ARBA00022833"/>
    </source>
</evidence>
<feature type="compositionally biased region" description="Basic residues" evidence="12">
    <location>
        <begin position="236"/>
        <end position="247"/>
    </location>
</feature>
<dbReference type="PROSITE" id="PS00028">
    <property type="entry name" value="ZINC_FINGER_C2H2_1"/>
    <property type="match status" value="7"/>
</dbReference>
<keyword evidence="3" id="KW-0479">Metal-binding</keyword>
<dbReference type="PROSITE" id="PS50157">
    <property type="entry name" value="ZINC_FINGER_C2H2_2"/>
    <property type="match status" value="7"/>
</dbReference>
<evidence type="ECO:0000256" key="11">
    <source>
        <dbReference type="PROSITE-ProRule" id="PRU00042"/>
    </source>
</evidence>
<dbReference type="Pfam" id="PF00096">
    <property type="entry name" value="zf-C2H2"/>
    <property type="match status" value="6"/>
</dbReference>
<dbReference type="Ensembl" id="ENSORLT00000041554.1">
    <property type="protein sequence ID" value="ENSORLP00000043108.1"/>
    <property type="gene ID" value="ENSORLG00000025200.1"/>
</dbReference>
<dbReference type="InParanoid" id="A0A3B3IG33"/>
<dbReference type="FunCoup" id="A0A3B3IG33">
    <property type="interactions" value="15"/>
</dbReference>
<accession>A0A3B3IG33</accession>
<feature type="domain" description="C2H2-type" evidence="13">
    <location>
        <begin position="303"/>
        <end position="330"/>
    </location>
</feature>
<dbReference type="KEGG" id="ola:101174938"/>
<evidence type="ECO:0000256" key="1">
    <source>
        <dbReference type="ARBA" id="ARBA00004123"/>
    </source>
</evidence>
<reference evidence="14" key="2">
    <citation type="submission" date="2025-08" db="UniProtKB">
        <authorList>
            <consortium name="Ensembl"/>
        </authorList>
    </citation>
    <scope>IDENTIFICATION</scope>
    <source>
        <strain evidence="14">Hd-rR</strain>
    </source>
</reference>
<dbReference type="FunFam" id="3.30.160.60:FF:000478">
    <property type="entry name" value="Zinc finger protein 133"/>
    <property type="match status" value="1"/>
</dbReference>
<dbReference type="SMART" id="SM00355">
    <property type="entry name" value="ZnF_C2H2"/>
    <property type="match status" value="7"/>
</dbReference>
<evidence type="ECO:0000259" key="13">
    <source>
        <dbReference type="PROSITE" id="PS50157"/>
    </source>
</evidence>
<feature type="domain" description="C2H2-type" evidence="13">
    <location>
        <begin position="415"/>
        <end position="442"/>
    </location>
</feature>
<feature type="domain" description="C2H2-type" evidence="13">
    <location>
        <begin position="387"/>
        <end position="414"/>
    </location>
</feature>
<dbReference type="FunFam" id="3.30.160.60:FF:000508">
    <property type="entry name" value="Myeloid zinc finger 1"/>
    <property type="match status" value="1"/>
</dbReference>
<comment type="similarity">
    <text evidence="2">Belongs to the krueppel C2H2-type zinc-finger protein family.</text>
</comment>
<dbReference type="GO" id="GO:0006357">
    <property type="term" value="P:regulation of transcription by RNA polymerase II"/>
    <property type="evidence" value="ECO:0000318"/>
    <property type="project" value="GO_Central"/>
</dbReference>
<keyword evidence="10" id="KW-0539">Nucleus</keyword>
<organism evidence="14 15">
    <name type="scientific">Oryzias latipes</name>
    <name type="common">Japanese rice fish</name>
    <name type="synonym">Japanese killifish</name>
    <dbReference type="NCBI Taxonomy" id="8090"/>
    <lineage>
        <taxon>Eukaryota</taxon>
        <taxon>Metazoa</taxon>
        <taxon>Chordata</taxon>
        <taxon>Craniata</taxon>
        <taxon>Vertebrata</taxon>
        <taxon>Euteleostomi</taxon>
        <taxon>Actinopterygii</taxon>
        <taxon>Neopterygii</taxon>
        <taxon>Teleostei</taxon>
        <taxon>Neoteleostei</taxon>
        <taxon>Acanthomorphata</taxon>
        <taxon>Ovalentaria</taxon>
        <taxon>Atherinomorphae</taxon>
        <taxon>Beloniformes</taxon>
        <taxon>Adrianichthyidae</taxon>
        <taxon>Oryziinae</taxon>
        <taxon>Oryzias</taxon>
    </lineage>
</organism>
<dbReference type="InterPro" id="IPR036236">
    <property type="entry name" value="Znf_C2H2_sf"/>
</dbReference>
<feature type="region of interest" description="Disordered" evidence="12">
    <location>
        <begin position="1"/>
        <end position="20"/>
    </location>
</feature>
<keyword evidence="15" id="KW-1185">Reference proteome</keyword>
<gene>
    <name evidence="14" type="primary">LOC101174938</name>
</gene>
<keyword evidence="9" id="KW-0804">Transcription</keyword>
<dbReference type="GeneTree" id="ENSGT01150000286959"/>
<dbReference type="FunFam" id="3.30.160.60:FF:000475">
    <property type="entry name" value="zinc finger protein 32 isoform X1"/>
    <property type="match status" value="1"/>
</dbReference>
<dbReference type="GO" id="GO:0008270">
    <property type="term" value="F:zinc ion binding"/>
    <property type="evidence" value="ECO:0007669"/>
    <property type="project" value="UniProtKB-KW"/>
</dbReference>
<dbReference type="FunFam" id="3.30.160.60:FF:002343">
    <property type="entry name" value="Zinc finger protein 33A"/>
    <property type="match status" value="2"/>
</dbReference>
<feature type="domain" description="C2H2-type" evidence="13">
    <location>
        <begin position="275"/>
        <end position="302"/>
    </location>
</feature>
<dbReference type="FunFam" id="3.30.160.60:FF:000770">
    <property type="entry name" value="zinc finger protein 16"/>
    <property type="match status" value="1"/>
</dbReference>
<feature type="domain" description="C2H2-type" evidence="13">
    <location>
        <begin position="359"/>
        <end position="386"/>
    </location>
</feature>
<evidence type="ECO:0000313" key="15">
    <source>
        <dbReference type="Proteomes" id="UP000001038"/>
    </source>
</evidence>
<evidence type="ECO:0000256" key="7">
    <source>
        <dbReference type="ARBA" id="ARBA00023015"/>
    </source>
</evidence>
<comment type="subcellular location">
    <subcellularLocation>
        <location evidence="1">Nucleus</location>
    </subcellularLocation>
</comment>
<keyword evidence="6" id="KW-0862">Zinc</keyword>
<dbReference type="PANTHER" id="PTHR14003">
    <property type="entry name" value="TRANSCRIPTIONAL REPRESSOR PROTEIN YY"/>
    <property type="match status" value="1"/>
</dbReference>
<dbReference type="GO" id="GO:0000981">
    <property type="term" value="F:DNA-binding transcription factor activity, RNA polymerase II-specific"/>
    <property type="evidence" value="ECO:0000318"/>
    <property type="project" value="GO_Central"/>
</dbReference>
<feature type="domain" description="C2H2-type" evidence="13">
    <location>
        <begin position="247"/>
        <end position="274"/>
    </location>
</feature>
<sequence length="450" mass="50981">MRDKSKQKRQPAARAFDRRTADSELDIAAAAEIMSSLQPVREFISDRLTAAAEEIFRLFEKTVSQYEEELRRQRGLPENGAPIQVHAVVHPHPHHSTVGDLCKQVDFSVKEEEPEPPHIKEEYEELCISQDEEYVDLKQEADALKETPTYEEEHREADLNSQQHLTEELNEDGNQREESTTDGETDPEMEDPGKRRGRSYGGKNEGIPHMSGSRWDFDSEKQDVCGTLPNNSTPTRKQKRPPKPKRHTCKECGKCFRDNCILMSHMRTHTGDRPFSCTLCDKSFPENSTLTKHMRTHTGEKPFSCEVCGKGFPENSTLTKHMRTHTGEKPYSCKECGKSFSLSTNLTKHIRTHTGEKPFSCVLCGKSFSQSVTLKNHMRSHTGEKPFSCGECGKSFKQRGNLRVHMLTHTGGKLFSCQVCSQNFGKRDTLTEHLQSHAETQDGGGLPCLE</sequence>
<evidence type="ECO:0000256" key="9">
    <source>
        <dbReference type="ARBA" id="ARBA00023163"/>
    </source>
</evidence>
<feature type="region of interest" description="Disordered" evidence="12">
    <location>
        <begin position="146"/>
        <end position="247"/>
    </location>
</feature>
<keyword evidence="5 11" id="KW-0863">Zinc-finger</keyword>